<dbReference type="PROSITE" id="PS01131">
    <property type="entry name" value="RRNA_A_DIMETH"/>
    <property type="match status" value="1"/>
</dbReference>
<sequence length="189" mass="21004">MIYIKDEEFIRGDCPMTKEEVRILSTAKMQLKEDYKVLDIGAGTGSVSIQVAKICTKGEVVAVEKDEEALKAIKNNIEKFDVSNLTVISGEALEVEEKIDMLFDSIFIGGSGGNIEDIIKRCHLKLKSGCNMVLNFITLDNLYKSMSTLKALNYDIECIQVSINKTRGKSYMMSANNSIFILTGTKPEN</sequence>
<dbReference type="Pfam" id="PF13847">
    <property type="entry name" value="Methyltransf_31"/>
    <property type="match status" value="1"/>
</dbReference>
<feature type="domain" description="Methyltransferase" evidence="6">
    <location>
        <begin position="32"/>
        <end position="149"/>
    </location>
</feature>
<dbReference type="InterPro" id="IPR014008">
    <property type="entry name" value="Cbl_synth_MTase_CbiT"/>
</dbReference>
<evidence type="ECO:0000256" key="2">
    <source>
        <dbReference type="ARBA" id="ARBA00022573"/>
    </source>
</evidence>
<evidence type="ECO:0000256" key="5">
    <source>
        <dbReference type="ARBA" id="ARBA00022691"/>
    </source>
</evidence>
<dbReference type="PANTHER" id="PTHR43182:SF1">
    <property type="entry name" value="COBALT-PRECORRIN-7 C(5)-METHYLTRANSFERASE"/>
    <property type="match status" value="1"/>
</dbReference>
<accession>A0A162S615</accession>
<keyword evidence="2" id="KW-0169">Cobalamin biosynthesis</keyword>
<keyword evidence="3 7" id="KW-0489">Methyltransferase</keyword>
<dbReference type="Gene3D" id="3.40.50.150">
    <property type="entry name" value="Vaccinia Virus protein VP39"/>
    <property type="match status" value="1"/>
</dbReference>
<evidence type="ECO:0000313" key="8">
    <source>
        <dbReference type="Proteomes" id="UP000076603"/>
    </source>
</evidence>
<gene>
    <name evidence="7" type="primary">cbiT</name>
    <name evidence="7" type="ORF">CLMAG_37340</name>
</gene>
<dbReference type="OrthoDB" id="9780707at2"/>
<evidence type="ECO:0000256" key="3">
    <source>
        <dbReference type="ARBA" id="ARBA00022603"/>
    </source>
</evidence>
<comment type="caution">
    <text evidence="7">The sequence shown here is derived from an EMBL/GenBank/DDBJ whole genome shotgun (WGS) entry which is preliminary data.</text>
</comment>
<evidence type="ECO:0000313" key="7">
    <source>
        <dbReference type="EMBL" id="KZL90823.1"/>
    </source>
</evidence>
<keyword evidence="4 7" id="KW-0808">Transferase</keyword>
<organism evidence="7 8">
    <name type="scientific">Clostridium magnum DSM 2767</name>
    <dbReference type="NCBI Taxonomy" id="1121326"/>
    <lineage>
        <taxon>Bacteria</taxon>
        <taxon>Bacillati</taxon>
        <taxon>Bacillota</taxon>
        <taxon>Clostridia</taxon>
        <taxon>Eubacteriales</taxon>
        <taxon>Clostridiaceae</taxon>
        <taxon>Clostridium</taxon>
    </lineage>
</organism>
<dbReference type="PATRIC" id="fig|1121326.3.peg.3778"/>
<dbReference type="InterPro" id="IPR025714">
    <property type="entry name" value="Methyltranfer_dom"/>
</dbReference>
<dbReference type="EC" id="2.1.1.-" evidence="7"/>
<dbReference type="UniPathway" id="UPA00148"/>
<dbReference type="InterPro" id="IPR050714">
    <property type="entry name" value="Cobalamin_biosynth_MTase"/>
</dbReference>
<evidence type="ECO:0000256" key="1">
    <source>
        <dbReference type="ARBA" id="ARBA00004953"/>
    </source>
</evidence>
<evidence type="ECO:0000256" key="4">
    <source>
        <dbReference type="ARBA" id="ARBA00022679"/>
    </source>
</evidence>
<dbReference type="InterPro" id="IPR029063">
    <property type="entry name" value="SAM-dependent_MTases_sf"/>
</dbReference>
<dbReference type="CDD" id="cd02440">
    <property type="entry name" value="AdoMet_MTases"/>
    <property type="match status" value="1"/>
</dbReference>
<dbReference type="PANTHER" id="PTHR43182">
    <property type="entry name" value="COBALT-PRECORRIN-6B C(15)-METHYLTRANSFERASE (DECARBOXYLATING)"/>
    <property type="match status" value="1"/>
</dbReference>
<dbReference type="GO" id="GO:0009236">
    <property type="term" value="P:cobalamin biosynthetic process"/>
    <property type="evidence" value="ECO:0007669"/>
    <property type="project" value="UniProtKB-UniPathway"/>
</dbReference>
<dbReference type="GO" id="GO:0008276">
    <property type="term" value="F:protein methyltransferase activity"/>
    <property type="evidence" value="ECO:0007669"/>
    <property type="project" value="InterPro"/>
</dbReference>
<dbReference type="AlphaFoldDB" id="A0A162S615"/>
<dbReference type="STRING" id="1121326.CLMAG_37340"/>
<dbReference type="RefSeq" id="WP_066625652.1">
    <property type="nucleotide sequence ID" value="NZ_FQXL01000013.1"/>
</dbReference>
<dbReference type="NCBIfam" id="TIGR02469">
    <property type="entry name" value="CbiT"/>
    <property type="match status" value="1"/>
</dbReference>
<dbReference type="InterPro" id="IPR020596">
    <property type="entry name" value="rRNA_Ade_Mease_Trfase_CS"/>
</dbReference>
<proteinExistence type="predicted"/>
<evidence type="ECO:0000259" key="6">
    <source>
        <dbReference type="Pfam" id="PF13847"/>
    </source>
</evidence>
<dbReference type="SUPFAM" id="SSF53335">
    <property type="entry name" value="S-adenosyl-L-methionine-dependent methyltransferases"/>
    <property type="match status" value="1"/>
</dbReference>
<name>A0A162S615_9CLOT</name>
<dbReference type="Proteomes" id="UP000076603">
    <property type="component" value="Unassembled WGS sequence"/>
</dbReference>
<comment type="pathway">
    <text evidence="1">Cofactor biosynthesis; adenosylcobalamin biosynthesis.</text>
</comment>
<reference evidence="7 8" key="1">
    <citation type="submission" date="2016-04" db="EMBL/GenBank/DDBJ databases">
        <title>Genome sequence of Clostridium magnum DSM 2767.</title>
        <authorList>
            <person name="Poehlein A."/>
            <person name="Uhlig R."/>
            <person name="Fischer R."/>
            <person name="Bahl H."/>
            <person name="Daniel R."/>
        </authorList>
    </citation>
    <scope>NUCLEOTIDE SEQUENCE [LARGE SCALE GENOMIC DNA]</scope>
    <source>
        <strain evidence="7 8">DSM 2767</strain>
    </source>
</reference>
<dbReference type="GO" id="GO:0000179">
    <property type="term" value="F:rRNA (adenine-N6,N6-)-dimethyltransferase activity"/>
    <property type="evidence" value="ECO:0007669"/>
    <property type="project" value="InterPro"/>
</dbReference>
<dbReference type="EMBL" id="LWAE01000004">
    <property type="protein sequence ID" value="KZL90823.1"/>
    <property type="molecule type" value="Genomic_DNA"/>
</dbReference>
<protein>
    <submittedName>
        <fullName evidence="7">Putative cobalt-precorrin-6Y C(15)-methyltransferase</fullName>
        <ecNumber evidence="7">2.1.1.-</ecNumber>
    </submittedName>
</protein>
<keyword evidence="5" id="KW-0949">S-adenosyl-L-methionine</keyword>
<keyword evidence="8" id="KW-1185">Reference proteome</keyword>